<dbReference type="GO" id="GO:0007155">
    <property type="term" value="P:cell adhesion"/>
    <property type="evidence" value="ECO:0007669"/>
    <property type="project" value="InterPro"/>
</dbReference>
<dbReference type="AlphaFoldDB" id="A0A9D2RFF6"/>
<keyword evidence="1" id="KW-0282">Flagellum</keyword>
<keyword evidence="1" id="KW-0966">Cell projection</keyword>
<dbReference type="SUPFAM" id="SSF160214">
    <property type="entry name" value="FlaG-like"/>
    <property type="match status" value="1"/>
</dbReference>
<keyword evidence="1" id="KW-0969">Cilium</keyword>
<name>A0A9D2RFF6_9BURK</name>
<reference evidence="1" key="2">
    <citation type="submission" date="2021-04" db="EMBL/GenBank/DDBJ databases">
        <authorList>
            <person name="Gilroy R."/>
        </authorList>
    </citation>
    <scope>NUCLEOTIDE SEQUENCE</scope>
    <source>
        <strain evidence="1">9264</strain>
    </source>
</reference>
<comment type="caution">
    <text evidence="1">The sequence shown here is derived from an EMBL/GenBank/DDBJ whole genome shotgun (WGS) entry which is preliminary data.</text>
</comment>
<dbReference type="GO" id="GO:0009288">
    <property type="term" value="C:bacterial-type flagellum"/>
    <property type="evidence" value="ECO:0007669"/>
    <property type="project" value="InterPro"/>
</dbReference>
<dbReference type="Pfam" id="PF03646">
    <property type="entry name" value="FlaG"/>
    <property type="match status" value="1"/>
</dbReference>
<sequence length="87" mass="9582">MDPDTDRIVLSLVDNENGEVIRKLPSDAVMAIVKAYNNVLATIKSQTSYDVEAQKGSDLVGDRLARRVQSQVRDTLNMFAADGDIRS</sequence>
<dbReference type="InterPro" id="IPR035924">
    <property type="entry name" value="FlaG-like_sf"/>
</dbReference>
<organism evidence="1 2">
    <name type="scientific">Candidatus Paenalcaligenes intestinipullorum</name>
    <dbReference type="NCBI Taxonomy" id="2838718"/>
    <lineage>
        <taxon>Bacteria</taxon>
        <taxon>Pseudomonadati</taxon>
        <taxon>Pseudomonadota</taxon>
        <taxon>Betaproteobacteria</taxon>
        <taxon>Burkholderiales</taxon>
        <taxon>Alcaligenaceae</taxon>
        <taxon>Paenalcaligenes</taxon>
    </lineage>
</organism>
<dbReference type="InterPro" id="IPR005186">
    <property type="entry name" value="FlaG"/>
</dbReference>
<protein>
    <submittedName>
        <fullName evidence="1">Flagellar filament capping protein FliD</fullName>
    </submittedName>
</protein>
<accession>A0A9D2RFF6</accession>
<dbReference type="Proteomes" id="UP000823889">
    <property type="component" value="Unassembled WGS sequence"/>
</dbReference>
<proteinExistence type="predicted"/>
<dbReference type="EMBL" id="DWUQ01000083">
    <property type="protein sequence ID" value="HJD44214.1"/>
    <property type="molecule type" value="Genomic_DNA"/>
</dbReference>
<evidence type="ECO:0000313" key="2">
    <source>
        <dbReference type="Proteomes" id="UP000823889"/>
    </source>
</evidence>
<reference evidence="1" key="1">
    <citation type="journal article" date="2021" name="PeerJ">
        <title>Extensive microbial diversity within the chicken gut microbiome revealed by metagenomics and culture.</title>
        <authorList>
            <person name="Gilroy R."/>
            <person name="Ravi A."/>
            <person name="Getino M."/>
            <person name="Pursley I."/>
            <person name="Horton D.L."/>
            <person name="Alikhan N.F."/>
            <person name="Baker D."/>
            <person name="Gharbi K."/>
            <person name="Hall N."/>
            <person name="Watson M."/>
            <person name="Adriaenssens E.M."/>
            <person name="Foster-Nyarko E."/>
            <person name="Jarju S."/>
            <person name="Secka A."/>
            <person name="Antonio M."/>
            <person name="Oren A."/>
            <person name="Chaudhuri R.R."/>
            <person name="La Ragione R."/>
            <person name="Hildebrand F."/>
            <person name="Pallen M.J."/>
        </authorList>
    </citation>
    <scope>NUCLEOTIDE SEQUENCE</scope>
    <source>
        <strain evidence="1">9264</strain>
    </source>
</reference>
<gene>
    <name evidence="1" type="primary">fliD</name>
    <name evidence="1" type="ORF">H9906_04195</name>
</gene>
<dbReference type="Gene3D" id="3.30.160.170">
    <property type="entry name" value="FlaG-like"/>
    <property type="match status" value="1"/>
</dbReference>
<evidence type="ECO:0000313" key="1">
    <source>
        <dbReference type="EMBL" id="HJD44214.1"/>
    </source>
</evidence>